<gene>
    <name evidence="2" type="ORF">SRB5_38840</name>
</gene>
<name>A0A7K0CKG7_9ACTN</name>
<keyword evidence="3" id="KW-1185">Reference proteome</keyword>
<evidence type="ECO:0000256" key="1">
    <source>
        <dbReference type="SAM" id="MobiDB-lite"/>
    </source>
</evidence>
<comment type="caution">
    <text evidence="2">The sequence shown here is derived from an EMBL/GenBank/DDBJ whole genome shotgun (WGS) entry which is preliminary data.</text>
</comment>
<dbReference type="EMBL" id="WEGJ01000015">
    <property type="protein sequence ID" value="MQY13733.1"/>
    <property type="molecule type" value="Genomic_DNA"/>
</dbReference>
<organism evidence="2 3">
    <name type="scientific">Streptomyces smaragdinus</name>
    <dbReference type="NCBI Taxonomy" id="2585196"/>
    <lineage>
        <taxon>Bacteria</taxon>
        <taxon>Bacillati</taxon>
        <taxon>Actinomycetota</taxon>
        <taxon>Actinomycetes</taxon>
        <taxon>Kitasatosporales</taxon>
        <taxon>Streptomycetaceae</taxon>
        <taxon>Streptomyces</taxon>
    </lineage>
</organism>
<feature type="region of interest" description="Disordered" evidence="1">
    <location>
        <begin position="1"/>
        <end position="46"/>
    </location>
</feature>
<dbReference type="Proteomes" id="UP000466345">
    <property type="component" value="Unassembled WGS sequence"/>
</dbReference>
<sequence length="83" mass="8736">MTRAQGIVRRRVRRGHSIGRIPGSGKGFPVTDTGKRGSGPPDPRLVPEGYRVTPWPSCSPPPVVEPVVAAFAAGDVSADWSCA</sequence>
<proteinExistence type="predicted"/>
<feature type="compositionally biased region" description="Basic residues" evidence="1">
    <location>
        <begin position="8"/>
        <end position="17"/>
    </location>
</feature>
<reference evidence="2 3" key="1">
    <citation type="submission" date="2019-10" db="EMBL/GenBank/DDBJ databases">
        <title>Streptomyces smaragdinus sp. nov. and Streptomyces fabii sp. nov., isolated from the gut of fungus growing-termite Macrotermes natalensis.</title>
        <authorList>
            <person name="Schwitalla J."/>
            <person name="Benndorf R."/>
            <person name="Martin K."/>
            <person name="De Beer W."/>
            <person name="Kaster A.-K."/>
            <person name="Vollmers J."/>
            <person name="Poulsen M."/>
            <person name="Beemelmanns C."/>
        </authorList>
    </citation>
    <scope>NUCLEOTIDE SEQUENCE [LARGE SCALE GENOMIC DNA]</scope>
    <source>
        <strain evidence="2 3">RB5</strain>
    </source>
</reference>
<evidence type="ECO:0000313" key="2">
    <source>
        <dbReference type="EMBL" id="MQY13733.1"/>
    </source>
</evidence>
<evidence type="ECO:0000313" key="3">
    <source>
        <dbReference type="Proteomes" id="UP000466345"/>
    </source>
</evidence>
<protein>
    <submittedName>
        <fullName evidence="2">Uncharacterized protein</fullName>
    </submittedName>
</protein>
<accession>A0A7K0CKG7</accession>
<dbReference type="AlphaFoldDB" id="A0A7K0CKG7"/>